<proteinExistence type="predicted"/>
<name>A0ABQ9X4W2_9EUKA</name>
<evidence type="ECO:0000256" key="1">
    <source>
        <dbReference type="SAM" id="MobiDB-lite"/>
    </source>
</evidence>
<organism evidence="2 3">
    <name type="scientific">Blattamonas nauphoetae</name>
    <dbReference type="NCBI Taxonomy" id="2049346"/>
    <lineage>
        <taxon>Eukaryota</taxon>
        <taxon>Metamonada</taxon>
        <taxon>Preaxostyla</taxon>
        <taxon>Oxymonadida</taxon>
        <taxon>Blattamonas</taxon>
    </lineage>
</organism>
<dbReference type="Proteomes" id="UP001281761">
    <property type="component" value="Unassembled WGS sequence"/>
</dbReference>
<feature type="region of interest" description="Disordered" evidence="1">
    <location>
        <begin position="1"/>
        <end position="55"/>
    </location>
</feature>
<comment type="caution">
    <text evidence="2">The sequence shown here is derived from an EMBL/GenBank/DDBJ whole genome shotgun (WGS) entry which is preliminary data.</text>
</comment>
<dbReference type="EMBL" id="JARBJD010000264">
    <property type="protein sequence ID" value="KAK2945355.1"/>
    <property type="molecule type" value="Genomic_DNA"/>
</dbReference>
<evidence type="ECO:0000313" key="2">
    <source>
        <dbReference type="EMBL" id="KAK2945355.1"/>
    </source>
</evidence>
<protein>
    <submittedName>
        <fullName evidence="2">Uncharacterized protein</fullName>
    </submittedName>
</protein>
<evidence type="ECO:0000313" key="3">
    <source>
        <dbReference type="Proteomes" id="UP001281761"/>
    </source>
</evidence>
<sequence>MNLRQTQLHQPLRKPHTNPQYLPTRQEPLHEPRPLRTHQHSPPTHQHKSFFEQSQRDDQISLATIDFCIVLVGVRQSTHNTDHEQSRFKNHSFGLSADTGSLHSLRLIAKTEDVMEGGQNLSPRNESHNTLSRSTTHVVRKVKGLESANTLQTPKPLSASSLHKQAHRSLVHVSFTSQLTTTNSTTHITPWERPFTKYVKRADIVPYPPWIGSDQTPRNTHSAAVVVLAATIFTARTLASQPEQTDRAQRPFSYHHASSDEKWTPEVPEKTQTPISPIRSPSSTPPTDLSAHGGHMQVNQTEPVLQLLEWGEWTSLKICSVHRRGTCRPDWSARPPPFAIGSALPLPR</sequence>
<accession>A0ABQ9X4W2</accession>
<feature type="region of interest" description="Disordered" evidence="1">
    <location>
        <begin position="240"/>
        <end position="294"/>
    </location>
</feature>
<feature type="compositionally biased region" description="Basic and acidic residues" evidence="1">
    <location>
        <begin position="257"/>
        <end position="269"/>
    </location>
</feature>
<keyword evidence="3" id="KW-1185">Reference proteome</keyword>
<feature type="compositionally biased region" description="Low complexity" evidence="1">
    <location>
        <begin position="271"/>
        <end position="287"/>
    </location>
</feature>
<gene>
    <name evidence="2" type="ORF">BLNAU_19744</name>
</gene>
<reference evidence="2 3" key="1">
    <citation type="journal article" date="2022" name="bioRxiv">
        <title>Genomics of Preaxostyla Flagellates Illuminates Evolutionary Transitions and the Path Towards Mitochondrial Loss.</title>
        <authorList>
            <person name="Novak L.V.F."/>
            <person name="Treitli S.C."/>
            <person name="Pyrih J."/>
            <person name="Halakuc P."/>
            <person name="Pipaliya S.V."/>
            <person name="Vacek V."/>
            <person name="Brzon O."/>
            <person name="Soukal P."/>
            <person name="Eme L."/>
            <person name="Dacks J.B."/>
            <person name="Karnkowska A."/>
            <person name="Elias M."/>
            <person name="Hampl V."/>
        </authorList>
    </citation>
    <scope>NUCLEOTIDE SEQUENCE [LARGE SCALE GENOMIC DNA]</scope>
    <source>
        <strain evidence="2">NAU3</strain>
        <tissue evidence="2">Gut</tissue>
    </source>
</reference>